<feature type="non-terminal residue" evidence="1">
    <location>
        <position position="1"/>
    </location>
</feature>
<evidence type="ECO:0000313" key="1">
    <source>
        <dbReference type="EMBL" id="OXU31715.1"/>
    </source>
</evidence>
<reference evidence="1 2" key="1">
    <citation type="journal article" date="2017" name="Curr. Biol.">
        <title>The Evolution of Venom by Co-option of Single-Copy Genes.</title>
        <authorList>
            <person name="Martinson E.O."/>
            <person name="Mrinalini"/>
            <person name="Kelkar Y.D."/>
            <person name="Chang C.H."/>
            <person name="Werren J.H."/>
        </authorList>
    </citation>
    <scope>NUCLEOTIDE SEQUENCE [LARGE SCALE GENOMIC DNA]</scope>
    <source>
        <strain evidence="1 2">Alberta</strain>
        <tissue evidence="1">Whole body</tissue>
    </source>
</reference>
<protein>
    <submittedName>
        <fullName evidence="1">Uncharacterized protein</fullName>
    </submittedName>
</protein>
<evidence type="ECO:0000313" key="2">
    <source>
        <dbReference type="Proteomes" id="UP000215335"/>
    </source>
</evidence>
<comment type="caution">
    <text evidence="1">The sequence shown here is derived from an EMBL/GenBank/DDBJ whole genome shotgun (WGS) entry which is preliminary data.</text>
</comment>
<sequence length="80" mass="9260">YSLGNPRVIKEQTWTVNYQFYSSLNRAKRFCNSIPSAIKHSKSVITYKHRLQVFLSGFCLLTSTGIINITSFYNFVTIVF</sequence>
<keyword evidence="2" id="KW-1185">Reference proteome</keyword>
<dbReference type="EMBL" id="NNAY01000036">
    <property type="protein sequence ID" value="OXU31715.1"/>
    <property type="molecule type" value="Genomic_DNA"/>
</dbReference>
<gene>
    <name evidence="1" type="ORF">TSAR_007218</name>
</gene>
<proteinExistence type="predicted"/>
<dbReference type="Proteomes" id="UP000215335">
    <property type="component" value="Unassembled WGS sequence"/>
</dbReference>
<dbReference type="AlphaFoldDB" id="A0A232FM40"/>
<organism evidence="1 2">
    <name type="scientific">Trichomalopsis sarcophagae</name>
    <dbReference type="NCBI Taxonomy" id="543379"/>
    <lineage>
        <taxon>Eukaryota</taxon>
        <taxon>Metazoa</taxon>
        <taxon>Ecdysozoa</taxon>
        <taxon>Arthropoda</taxon>
        <taxon>Hexapoda</taxon>
        <taxon>Insecta</taxon>
        <taxon>Pterygota</taxon>
        <taxon>Neoptera</taxon>
        <taxon>Endopterygota</taxon>
        <taxon>Hymenoptera</taxon>
        <taxon>Apocrita</taxon>
        <taxon>Proctotrupomorpha</taxon>
        <taxon>Chalcidoidea</taxon>
        <taxon>Pteromalidae</taxon>
        <taxon>Pteromalinae</taxon>
        <taxon>Trichomalopsis</taxon>
    </lineage>
</organism>
<name>A0A232FM40_9HYME</name>
<accession>A0A232FM40</accession>